<protein>
    <submittedName>
        <fullName evidence="1">Uncharacterized protein</fullName>
    </submittedName>
</protein>
<accession>A0A3R7LJD4</accession>
<dbReference type="OMA" id="GNDICES"/>
<proteinExistence type="predicted"/>
<name>A0A3R7LJD4_TRYRA</name>
<evidence type="ECO:0000313" key="2">
    <source>
        <dbReference type="Proteomes" id="UP000283634"/>
    </source>
</evidence>
<organism evidence="1 2">
    <name type="scientific">Trypanosoma rangeli</name>
    <dbReference type="NCBI Taxonomy" id="5698"/>
    <lineage>
        <taxon>Eukaryota</taxon>
        <taxon>Discoba</taxon>
        <taxon>Euglenozoa</taxon>
        <taxon>Kinetoplastea</taxon>
        <taxon>Metakinetoplastina</taxon>
        <taxon>Trypanosomatida</taxon>
        <taxon>Trypanosomatidae</taxon>
        <taxon>Trypanosoma</taxon>
        <taxon>Herpetosoma</taxon>
    </lineage>
</organism>
<dbReference type="EMBL" id="MKGL01000465">
    <property type="protein sequence ID" value="RNE98420.1"/>
    <property type="molecule type" value="Genomic_DNA"/>
</dbReference>
<evidence type="ECO:0000313" key="1">
    <source>
        <dbReference type="EMBL" id="RNE98420.1"/>
    </source>
</evidence>
<dbReference type="Proteomes" id="UP000283634">
    <property type="component" value="Unassembled WGS sequence"/>
</dbReference>
<comment type="caution">
    <text evidence="1">The sequence shown here is derived from an EMBL/GenBank/DDBJ whole genome shotgun (WGS) entry which is preliminary data.</text>
</comment>
<keyword evidence="2" id="KW-1185">Reference proteome</keyword>
<dbReference type="RefSeq" id="XP_029234627.1">
    <property type="nucleotide sequence ID" value="XM_029385545.1"/>
</dbReference>
<dbReference type="GeneID" id="40332752"/>
<dbReference type="OrthoDB" id="251655at2759"/>
<reference evidence="1 2" key="1">
    <citation type="journal article" date="2018" name="BMC Genomics">
        <title>Genomic comparison of Trypanosoma conorhini and Trypanosoma rangeli to Trypanosoma cruzi strains of high and low virulence.</title>
        <authorList>
            <person name="Bradwell K.R."/>
            <person name="Koparde V.N."/>
            <person name="Matveyev A.V."/>
            <person name="Serrano M.G."/>
            <person name="Alves J.M."/>
            <person name="Parikh H."/>
            <person name="Huang B."/>
            <person name="Lee V."/>
            <person name="Espinosa-Alvarez O."/>
            <person name="Ortiz P.A."/>
            <person name="Costa-Martins A.G."/>
            <person name="Teixeira M.M."/>
            <person name="Buck G.A."/>
        </authorList>
    </citation>
    <scope>NUCLEOTIDE SEQUENCE [LARGE SCALE GENOMIC DNA]</scope>
    <source>
        <strain evidence="1 2">AM80</strain>
    </source>
</reference>
<gene>
    <name evidence="1" type="ORF">TraAM80_08819</name>
</gene>
<dbReference type="AlphaFoldDB" id="A0A3R7LJD4"/>
<sequence length="494" mass="54391">MKKLKDLLTLTGVGNDICESIPATHIFSDNVVYIDLYSVMRGIVDDDECAAPAICRDLSANMSCFFAGVLKMMSPPFSVKKIVFVHEASESLEATLFSVEVYRQVKGFVRGSKGHCLLYVAQESALRGAAALMLRGGDGDRSVLCSSDPYAPFLGYDCVRNLERWCEDSTCLLEVIASSRLSAALGLNDCALLPTFTALLDTAHAAFCPIDVGHVVSRLNYWGGLLSPQLLEEIDFANGDSSSALMKVSVTQWELCGGLDVMPAEIDVQVDAPLLPLLLRQQFRSVVYMKDRRLHECFSGVRRSIFYALMPGRLIREVYDDGSERVAQIPECDEELSKVYSQPLASTPTRLLQVTSLSGEETAITSVELDTIRRLSVELQFSAIALLLLRRISRFSEDTCLRFCRALTFTQAKEAAAPDMSKACSDFQVCLTYVTLVNEVLWLPRKPPCLPVGPLVDLAALLEPTKISCGLSGTSATEAQRCENFNALRRLLRC</sequence>